<comment type="caution">
    <text evidence="1">The sequence shown here is derived from an EMBL/GenBank/DDBJ whole genome shotgun (WGS) entry which is preliminary data.</text>
</comment>
<evidence type="ECO:0000313" key="2">
    <source>
        <dbReference type="Proteomes" id="UP000237647"/>
    </source>
</evidence>
<proteinExistence type="predicted"/>
<dbReference type="Proteomes" id="UP000237647">
    <property type="component" value="Unassembled WGS sequence"/>
</dbReference>
<dbReference type="PIRSF" id="PIRSF034934">
    <property type="entry name" value="AbiF_AbiD"/>
    <property type="match status" value="1"/>
</dbReference>
<sequence length="337" mass="39447">MTDYTKPWLSHLEQLQQLKDRGLTVTDDQRALAHLQRIGYYRLSGYWFAFRQRSGVCTPLNKYGKPLLKRGKTDYLALDAFKYGTTFQQAVDLYVFDKRLRLLALDGLERIEVALRVDIAHTLGRMDPYAYLTPELLHDEFAYKIDQKTGVTPLHKWQESHARLINRSRETFIEHHKKKYGLPLPIWIASEIWDFGTLSHLFGGMREEEQDTIAARYGISNGRVFASWLRSLNYLRNVCAHHSRLWNRNMTDQPRKPAHGEATLFSQGWQDSHVQARPFLLFCIVQYLLMTVNPTSTWWVRLSELLSSFPDLSEAGLNLKGMGIIEGWQQWEWSERQ</sequence>
<dbReference type="OrthoDB" id="5363652at2"/>
<dbReference type="InterPro" id="IPR017034">
    <property type="entry name" value="Abi_system_AbiD/AbiF"/>
</dbReference>
<dbReference type="EMBL" id="PVTK01000010">
    <property type="protein sequence ID" value="PRY62751.1"/>
    <property type="molecule type" value="Genomic_DNA"/>
</dbReference>
<dbReference type="Pfam" id="PF07751">
    <property type="entry name" value="Abi_2"/>
    <property type="match status" value="1"/>
</dbReference>
<protein>
    <submittedName>
        <fullName evidence="1">Abortive infection bacteriophage resistance protein</fullName>
    </submittedName>
</protein>
<name>A0A2T0UXV2_9GAMM</name>
<gene>
    <name evidence="1" type="ORF">B0H98_11038</name>
</gene>
<dbReference type="AlphaFoldDB" id="A0A2T0UXV2"/>
<organism evidence="1 2">
    <name type="scientific">Vreelandella songnenensis</name>
    <dbReference type="NCBI Taxonomy" id="1176243"/>
    <lineage>
        <taxon>Bacteria</taxon>
        <taxon>Pseudomonadati</taxon>
        <taxon>Pseudomonadota</taxon>
        <taxon>Gammaproteobacteria</taxon>
        <taxon>Oceanospirillales</taxon>
        <taxon>Halomonadaceae</taxon>
        <taxon>Vreelandella</taxon>
    </lineage>
</organism>
<keyword evidence="2" id="KW-1185">Reference proteome</keyword>
<dbReference type="RefSeq" id="WP_106375852.1">
    <property type="nucleotide sequence ID" value="NZ_PVTK01000010.1"/>
</dbReference>
<dbReference type="InterPro" id="IPR011664">
    <property type="entry name" value="Abi_system_AbiD/AbiF-like"/>
</dbReference>
<reference evidence="1 2" key="1">
    <citation type="submission" date="2018-03" db="EMBL/GenBank/DDBJ databases">
        <title>Genomic Encyclopedia of Type Strains, Phase III (KMG-III): the genomes of soil and plant-associated and newly described type strains.</title>
        <authorList>
            <person name="Whitman W."/>
        </authorList>
    </citation>
    <scope>NUCLEOTIDE SEQUENCE [LARGE SCALE GENOMIC DNA]</scope>
    <source>
        <strain evidence="1 2">CGMCC 1.12152</strain>
    </source>
</reference>
<accession>A0A2T0UXV2</accession>
<evidence type="ECO:0000313" key="1">
    <source>
        <dbReference type="EMBL" id="PRY62751.1"/>
    </source>
</evidence>